<dbReference type="InterPro" id="IPR002123">
    <property type="entry name" value="Plipid/glycerol_acylTrfase"/>
</dbReference>
<dbReference type="SUPFAM" id="SSF103473">
    <property type="entry name" value="MFS general substrate transporter"/>
    <property type="match status" value="1"/>
</dbReference>
<accession>A0A7Y9QY65</accession>
<organism evidence="9 10">
    <name type="scientific">Sphaerotilus montanus</name>
    <dbReference type="NCBI Taxonomy" id="522889"/>
    <lineage>
        <taxon>Bacteria</taxon>
        <taxon>Pseudomonadati</taxon>
        <taxon>Pseudomonadota</taxon>
        <taxon>Betaproteobacteria</taxon>
        <taxon>Burkholderiales</taxon>
        <taxon>Sphaerotilaceae</taxon>
        <taxon>Sphaerotilus</taxon>
    </lineage>
</organism>
<proteinExistence type="predicted"/>
<evidence type="ECO:0000256" key="1">
    <source>
        <dbReference type="ARBA" id="ARBA00004651"/>
    </source>
</evidence>
<evidence type="ECO:0000256" key="2">
    <source>
        <dbReference type="ARBA" id="ARBA00022448"/>
    </source>
</evidence>
<gene>
    <name evidence="9" type="ORF">BDD16_000383</name>
</gene>
<evidence type="ECO:0000256" key="5">
    <source>
        <dbReference type="ARBA" id="ARBA00022989"/>
    </source>
</evidence>
<evidence type="ECO:0000256" key="3">
    <source>
        <dbReference type="ARBA" id="ARBA00022475"/>
    </source>
</evidence>
<dbReference type="CDD" id="cd07989">
    <property type="entry name" value="LPLAT_AGPAT-like"/>
    <property type="match status" value="1"/>
</dbReference>
<keyword evidence="9" id="KW-0012">Acyltransferase</keyword>
<name>A0A7Y9QY65_9BURK</name>
<keyword evidence="3" id="KW-1003">Cell membrane</keyword>
<keyword evidence="2" id="KW-0813">Transport</keyword>
<dbReference type="InterPro" id="IPR011701">
    <property type="entry name" value="MFS"/>
</dbReference>
<feature type="transmembrane region" description="Helical" evidence="7">
    <location>
        <begin position="87"/>
        <end position="108"/>
    </location>
</feature>
<comment type="subcellular location">
    <subcellularLocation>
        <location evidence="1">Cell membrane</location>
        <topology evidence="1">Multi-pass membrane protein</topology>
    </subcellularLocation>
</comment>
<feature type="transmembrane region" description="Helical" evidence="7">
    <location>
        <begin position="236"/>
        <end position="260"/>
    </location>
</feature>
<feature type="transmembrane region" description="Helical" evidence="7">
    <location>
        <begin position="348"/>
        <end position="370"/>
    </location>
</feature>
<keyword evidence="4 7" id="KW-0812">Transmembrane</keyword>
<feature type="transmembrane region" description="Helical" evidence="7">
    <location>
        <begin position="114"/>
        <end position="136"/>
    </location>
</feature>
<keyword evidence="9" id="KW-0808">Transferase</keyword>
<keyword evidence="10" id="KW-1185">Reference proteome</keyword>
<dbReference type="InterPro" id="IPR036259">
    <property type="entry name" value="MFS_trans_sf"/>
</dbReference>
<feature type="transmembrane region" description="Helical" evidence="7">
    <location>
        <begin position="157"/>
        <end position="179"/>
    </location>
</feature>
<dbReference type="PANTHER" id="PTHR43266:SF2">
    <property type="entry name" value="MAJOR FACILITATOR SUPERFAMILY (MFS) PROFILE DOMAIN-CONTAINING PROTEIN"/>
    <property type="match status" value="1"/>
</dbReference>
<dbReference type="CDD" id="cd06173">
    <property type="entry name" value="MFS_MefA_like"/>
    <property type="match status" value="1"/>
</dbReference>
<dbReference type="Gene3D" id="1.20.1250.20">
    <property type="entry name" value="MFS general substrate transporter like domains"/>
    <property type="match status" value="1"/>
</dbReference>
<dbReference type="Pfam" id="PF01553">
    <property type="entry name" value="Acyltransferase"/>
    <property type="match status" value="1"/>
</dbReference>
<dbReference type="RefSeq" id="WP_179632395.1">
    <property type="nucleotide sequence ID" value="NZ_JACCFH010000001.1"/>
</dbReference>
<dbReference type="GO" id="GO:0005886">
    <property type="term" value="C:plasma membrane"/>
    <property type="evidence" value="ECO:0007669"/>
    <property type="project" value="UniProtKB-SubCell"/>
</dbReference>
<comment type="caution">
    <text evidence="9">The sequence shown here is derived from an EMBL/GenBank/DDBJ whole genome shotgun (WGS) entry which is preliminary data.</text>
</comment>
<keyword evidence="6 7" id="KW-0472">Membrane</keyword>
<feature type="transmembrane region" description="Helical" evidence="7">
    <location>
        <begin position="303"/>
        <end position="328"/>
    </location>
</feature>
<evidence type="ECO:0000313" key="9">
    <source>
        <dbReference type="EMBL" id="NYG31397.1"/>
    </source>
</evidence>
<feature type="transmembrane region" description="Helical" evidence="7">
    <location>
        <begin position="423"/>
        <end position="445"/>
    </location>
</feature>
<dbReference type="Proteomes" id="UP000518288">
    <property type="component" value="Unassembled WGS sequence"/>
</dbReference>
<dbReference type="GO" id="GO:0022857">
    <property type="term" value="F:transmembrane transporter activity"/>
    <property type="evidence" value="ECO:0007669"/>
    <property type="project" value="InterPro"/>
</dbReference>
<dbReference type="EMBL" id="JACCFH010000001">
    <property type="protein sequence ID" value="NYG31397.1"/>
    <property type="molecule type" value="Genomic_DNA"/>
</dbReference>
<feature type="transmembrane region" description="Helical" evidence="7">
    <location>
        <begin position="272"/>
        <end position="291"/>
    </location>
</feature>
<protein>
    <submittedName>
        <fullName evidence="9">1-acyl-sn-glycerol-3-phosphate acyltransferase</fullName>
    </submittedName>
</protein>
<dbReference type="GO" id="GO:0016746">
    <property type="term" value="F:acyltransferase activity"/>
    <property type="evidence" value="ECO:0007669"/>
    <property type="project" value="UniProtKB-KW"/>
</dbReference>
<dbReference type="SUPFAM" id="SSF69593">
    <property type="entry name" value="Glycerol-3-phosphate (1)-acyltransferase"/>
    <property type="match status" value="1"/>
</dbReference>
<dbReference type="AlphaFoldDB" id="A0A7Y9QY65"/>
<evidence type="ECO:0000259" key="8">
    <source>
        <dbReference type="SMART" id="SM00563"/>
    </source>
</evidence>
<keyword evidence="5 7" id="KW-1133">Transmembrane helix</keyword>
<feature type="domain" description="Phospholipid/glycerol acyltransferase" evidence="8">
    <location>
        <begin position="466"/>
        <end position="582"/>
    </location>
</feature>
<evidence type="ECO:0000256" key="4">
    <source>
        <dbReference type="ARBA" id="ARBA00022692"/>
    </source>
</evidence>
<feature type="transmembrane region" description="Helical" evidence="7">
    <location>
        <begin position="56"/>
        <end position="75"/>
    </location>
</feature>
<feature type="transmembrane region" description="Helical" evidence="7">
    <location>
        <begin position="185"/>
        <end position="205"/>
    </location>
</feature>
<evidence type="ECO:0000313" key="10">
    <source>
        <dbReference type="Proteomes" id="UP000518288"/>
    </source>
</evidence>
<dbReference type="SMART" id="SM00563">
    <property type="entry name" value="PlsC"/>
    <property type="match status" value="1"/>
</dbReference>
<sequence length="654" mass="69766">MSHPDQTSQFALLGQRRFAPFFWTQFLGAGNDNLFKFAFTVLVTYQLQVEWLPPSLAGLAIGALFILPFLLFSATSGQLADKLDKALLMRFVKSLEIGIMGLAAWAFVQDAVNVRVVTLLACVFLMGLHSTLFGPVKFAYLPQHLGEREITGGNGMVEMGTFVAILLGNVVGGLLIGMAEGGARAVAIGCVAVALLGRVVVQFVPPTPATDPTLKINPNPFTETWRNLKLAHGNLVVFRSLLGISWMWFFGAVFLSQFPAFAKEVLHGNEQVASLLLVVFSVGIGTGSLLCEVLSKRHVEIGLVPLGAIGMTVFSVDLYFAATGLPLPQGAASYTLGAFLAQPAHWRVMLDLALLAGSAGLYSVPMYALIQLRAPKSHRARIIAANNILNALFMIASSLIAGALLGAGATIPQVFLATGLANALVAGYIFLLVPEYLLRFLAFMLTRFVYRLKLTGDAHIPTEGAAIVAANHVSFVDAIVLAAASPRPIRFMMDHRIFATPVLGALFRLVKAIPVAPQKEDPVVYERAFAEAAKVLAEGDVLGIFPEGSITRDGTLQPFKGGIMKILERQPAPVVPVALVNLWGSTFSRIEGGRAMARPLRRGLFSRVEVIAGPAIPAALVTPERLQTAVGTLLHTGGPNPGPVAVPVARSSTP</sequence>
<dbReference type="Pfam" id="PF07690">
    <property type="entry name" value="MFS_1"/>
    <property type="match status" value="1"/>
</dbReference>
<dbReference type="PANTHER" id="PTHR43266">
    <property type="entry name" value="MACROLIDE-EFFLUX PROTEIN"/>
    <property type="match status" value="1"/>
</dbReference>
<evidence type="ECO:0000256" key="6">
    <source>
        <dbReference type="ARBA" id="ARBA00023136"/>
    </source>
</evidence>
<reference evidence="9 10" key="1">
    <citation type="submission" date="2020-07" db="EMBL/GenBank/DDBJ databases">
        <title>Genomic Encyclopedia of Archaeal and Bacterial Type Strains, Phase II (KMG-II): from individual species to whole genera.</title>
        <authorList>
            <person name="Goeker M."/>
        </authorList>
    </citation>
    <scope>NUCLEOTIDE SEQUENCE [LARGE SCALE GENOMIC DNA]</scope>
    <source>
        <strain evidence="9 10">DSM 21226</strain>
    </source>
</reference>
<feature type="transmembrane region" description="Helical" evidence="7">
    <location>
        <begin position="391"/>
        <end position="411"/>
    </location>
</feature>
<evidence type="ECO:0000256" key="7">
    <source>
        <dbReference type="SAM" id="Phobius"/>
    </source>
</evidence>